<feature type="compositionally biased region" description="Basic and acidic residues" evidence="1">
    <location>
        <begin position="299"/>
        <end position="311"/>
    </location>
</feature>
<sequence>MTAQQAESVKKKQAANVGILKGNLQELALEKLKDHVQEFLNKVETPAKGSVGTPEVTPVDAGDFHAALEQIAGVQEAIKIHREGEGPEESSYERWSKVRKLMSKVREPLAQGQTPEEVTIPASVLRLYYQLLSKQGPQAKLLLAELAKLGLTDKIDNGLGTSATDSDNLKIMLNDDLVINFAKNRAPAKTNNLKLESTEDYKITHKVNKDKKNDCDGTEEFSETLENIVDGHSYCSESKHNSDDNVPVTSGSAESRLDDSFVSSAKTDDIVLRDEHRNNFIANNNNVLGVSRNTEDYHIDGEEVTKRKDSIVSDSETEQDDETKRTPDTTKHLDELVPTSATGNRSLKAELGTPRRPGISMQMGYALPTSLSSARFSNRHEMGRLNLEEVNPHFRGGRVENHLGKTTPSSPDRDSNLDLPIPGGLTQHDWCVSQLRHRGGSIAEDGKIKVRILLRRLRAFIIAGPAQLPARICIRVCARGMEVKGKRKDTIWQKCERMLGIEADTLLTELRCLIQVILIRISEADGHRPQDEEETVDLFEPVEVVDAGVVVGHPRDAAKGEEGLASEVVKREYIVVHHGEEYHGPLRAALLQSHGTRTTSQDD</sequence>
<dbReference type="AlphaFoldDB" id="A0A7R9PHV5"/>
<protein>
    <submittedName>
        <fullName evidence="2">Uncharacterized protein</fullName>
    </submittedName>
</protein>
<evidence type="ECO:0000313" key="2">
    <source>
        <dbReference type="EMBL" id="CAD7586947.1"/>
    </source>
</evidence>
<accession>A0A7R9PHV5</accession>
<name>A0A7R9PHV5_TIMGE</name>
<feature type="region of interest" description="Disordered" evidence="1">
    <location>
        <begin position="396"/>
        <end position="416"/>
    </location>
</feature>
<feature type="compositionally biased region" description="Basic and acidic residues" evidence="1">
    <location>
        <begin position="322"/>
        <end position="335"/>
    </location>
</feature>
<feature type="region of interest" description="Disordered" evidence="1">
    <location>
        <begin position="299"/>
        <end position="361"/>
    </location>
</feature>
<reference evidence="2" key="1">
    <citation type="submission" date="2020-11" db="EMBL/GenBank/DDBJ databases">
        <authorList>
            <person name="Tran Van P."/>
        </authorList>
    </citation>
    <scope>NUCLEOTIDE SEQUENCE</scope>
</reference>
<organism evidence="2">
    <name type="scientific">Timema genevievae</name>
    <name type="common">Walking stick</name>
    <dbReference type="NCBI Taxonomy" id="629358"/>
    <lineage>
        <taxon>Eukaryota</taxon>
        <taxon>Metazoa</taxon>
        <taxon>Ecdysozoa</taxon>
        <taxon>Arthropoda</taxon>
        <taxon>Hexapoda</taxon>
        <taxon>Insecta</taxon>
        <taxon>Pterygota</taxon>
        <taxon>Neoptera</taxon>
        <taxon>Polyneoptera</taxon>
        <taxon>Phasmatodea</taxon>
        <taxon>Timematodea</taxon>
        <taxon>Timematoidea</taxon>
        <taxon>Timematidae</taxon>
        <taxon>Timema</taxon>
    </lineage>
</organism>
<dbReference type="EMBL" id="OE839368">
    <property type="protein sequence ID" value="CAD7586947.1"/>
    <property type="molecule type" value="Genomic_DNA"/>
</dbReference>
<feature type="region of interest" description="Disordered" evidence="1">
    <location>
        <begin position="236"/>
        <end position="260"/>
    </location>
</feature>
<proteinExistence type="predicted"/>
<evidence type="ECO:0000256" key="1">
    <source>
        <dbReference type="SAM" id="MobiDB-lite"/>
    </source>
</evidence>
<gene>
    <name evidence="2" type="ORF">TGEB3V08_LOCUS1196</name>
</gene>